<sequence>MEANPENPHLRSPPSPAAAGNLGPRRLLDRSQFIRIILQALHSLGYSKAAAALESESGVALDSPEFTSLLFHSLSGHWLDCINSIDSIPDLTSESKSSAAFLVWKQHFMELLASEDGLVPAKDVLRSCISPLEVERGAVHRLSRVMISPEGVVPGEERVRRRIGMLLDLLGLMPDWVRMPSGRLEHLVETAVMKQLDSCIYHNTPEEVTLFEDHACSLDRIPSKCVQTLYAHKNEVWFVQFSNAGEYLASSSKDCTAIIWEVKEDDTLSLKHTLEGHVKPVSFLAWSPDDKMLLTCGNAEVLKLWDATTGICKLTMNNQVNHVISSCAWFPDSKKIVCGSYEPDNRVHTCDIEGNEIDVWEGERMPKVSDLAVTPDGNSLISICSNREIWIRDFRKGTEKVIPEEYSITSLSLSRDGKFMIVNLNSEEIHLWSVYGTSNTPNRYRGHKQGKYVIRSCFGGSDCLFLASGSEDSKIYIWQRHNEEPIQVLSGHLMTVNCVSWNPSKPYMLASASDDCTIRIWMASRNTSKTLSIAVLSITSKTSFCPDMRYYWSMGYHKSLQVHHIFRLSSLYRHCQH</sequence>
<proteinExistence type="predicted"/>
<gene>
    <name evidence="1" type="ORF">IHE45_02G086200</name>
</gene>
<reference evidence="2" key="1">
    <citation type="journal article" date="2022" name="Nat. Commun.">
        <title>Chromosome evolution and the genetic basis of agronomically important traits in greater yam.</title>
        <authorList>
            <person name="Bredeson J.V."/>
            <person name="Lyons J.B."/>
            <person name="Oniyinde I.O."/>
            <person name="Okereke N.R."/>
            <person name="Kolade O."/>
            <person name="Nnabue I."/>
            <person name="Nwadili C.O."/>
            <person name="Hribova E."/>
            <person name="Parker M."/>
            <person name="Nwogha J."/>
            <person name="Shu S."/>
            <person name="Carlson J."/>
            <person name="Kariba R."/>
            <person name="Muthemba S."/>
            <person name="Knop K."/>
            <person name="Barton G.J."/>
            <person name="Sherwood A.V."/>
            <person name="Lopez-Montes A."/>
            <person name="Asiedu R."/>
            <person name="Jamnadass R."/>
            <person name="Muchugi A."/>
            <person name="Goodstein D."/>
            <person name="Egesi C.N."/>
            <person name="Featherston J."/>
            <person name="Asfaw A."/>
            <person name="Simpson G.G."/>
            <person name="Dolezel J."/>
            <person name="Hendre P.S."/>
            <person name="Van Deynze A."/>
            <person name="Kumar P.L."/>
            <person name="Obidiegwu J.E."/>
            <person name="Bhattacharjee R."/>
            <person name="Rokhsar D.S."/>
        </authorList>
    </citation>
    <scope>NUCLEOTIDE SEQUENCE [LARGE SCALE GENOMIC DNA]</scope>
    <source>
        <strain evidence="2">cv. TDa95/00328</strain>
    </source>
</reference>
<dbReference type="Proteomes" id="UP000827976">
    <property type="component" value="Chromosome 2"/>
</dbReference>
<comment type="caution">
    <text evidence="1">The sequence shown here is derived from an EMBL/GenBank/DDBJ whole genome shotgun (WGS) entry which is preliminary data.</text>
</comment>
<keyword evidence="2" id="KW-1185">Reference proteome</keyword>
<accession>A0ACB7WRM6</accession>
<organism evidence="1 2">
    <name type="scientific">Dioscorea alata</name>
    <name type="common">Purple yam</name>
    <dbReference type="NCBI Taxonomy" id="55571"/>
    <lineage>
        <taxon>Eukaryota</taxon>
        <taxon>Viridiplantae</taxon>
        <taxon>Streptophyta</taxon>
        <taxon>Embryophyta</taxon>
        <taxon>Tracheophyta</taxon>
        <taxon>Spermatophyta</taxon>
        <taxon>Magnoliopsida</taxon>
        <taxon>Liliopsida</taxon>
        <taxon>Dioscoreales</taxon>
        <taxon>Dioscoreaceae</taxon>
        <taxon>Dioscorea</taxon>
    </lineage>
</organism>
<dbReference type="EMBL" id="CM037012">
    <property type="protein sequence ID" value="KAH7690972.1"/>
    <property type="molecule type" value="Genomic_DNA"/>
</dbReference>
<evidence type="ECO:0000313" key="1">
    <source>
        <dbReference type="EMBL" id="KAH7690972.1"/>
    </source>
</evidence>
<protein>
    <submittedName>
        <fullName evidence="1">WD40 repeat-containing protein</fullName>
    </submittedName>
</protein>
<name>A0ACB7WRM6_DIOAL</name>
<evidence type="ECO:0000313" key="2">
    <source>
        <dbReference type="Proteomes" id="UP000827976"/>
    </source>
</evidence>